<dbReference type="SUPFAM" id="SSF56112">
    <property type="entry name" value="Protein kinase-like (PK-like)"/>
    <property type="match status" value="1"/>
</dbReference>
<keyword evidence="5" id="KW-0677">Repeat</keyword>
<dbReference type="Proteomes" id="UP001058974">
    <property type="component" value="Chromosome 7"/>
</dbReference>
<reference evidence="12 13" key="1">
    <citation type="journal article" date="2022" name="Nat. Genet.">
        <title>Improved pea reference genome and pan-genome highlight genomic features and evolutionary characteristics.</title>
        <authorList>
            <person name="Yang T."/>
            <person name="Liu R."/>
            <person name="Luo Y."/>
            <person name="Hu S."/>
            <person name="Wang D."/>
            <person name="Wang C."/>
            <person name="Pandey M.K."/>
            <person name="Ge S."/>
            <person name="Xu Q."/>
            <person name="Li N."/>
            <person name="Li G."/>
            <person name="Huang Y."/>
            <person name="Saxena R.K."/>
            <person name="Ji Y."/>
            <person name="Li M."/>
            <person name="Yan X."/>
            <person name="He Y."/>
            <person name="Liu Y."/>
            <person name="Wang X."/>
            <person name="Xiang C."/>
            <person name="Varshney R.K."/>
            <person name="Ding H."/>
            <person name="Gao S."/>
            <person name="Zong X."/>
        </authorList>
    </citation>
    <scope>NUCLEOTIDE SEQUENCE [LARGE SCALE GENOMIC DNA]</scope>
    <source>
        <strain evidence="12 13">cv. Zhongwan 6</strain>
    </source>
</reference>
<name>A0A9D4ZRK0_PEA</name>
<dbReference type="InterPro" id="IPR000719">
    <property type="entry name" value="Prot_kinase_dom"/>
</dbReference>
<dbReference type="GO" id="GO:0016020">
    <property type="term" value="C:membrane"/>
    <property type="evidence" value="ECO:0007669"/>
    <property type="project" value="UniProtKB-SubCell"/>
</dbReference>
<evidence type="ECO:0000313" key="13">
    <source>
        <dbReference type="Proteomes" id="UP001058974"/>
    </source>
</evidence>
<dbReference type="InterPro" id="IPR001245">
    <property type="entry name" value="Ser-Thr/Tyr_kinase_cat_dom"/>
</dbReference>
<dbReference type="InterPro" id="IPR052422">
    <property type="entry name" value="Auxin_Ser/Thr_Kinase"/>
</dbReference>
<sequence length="175" mass="19321">GAIVLLGVGALLFIKFWKRPDNDWRKSRSRHEIMVDHKYQWDENVMNASVAGGGGGGGEGGGALSPTGNMVISIQVLRQVTYNFRKENIIGKGGFGTVYKGELHDGTQIAVKRMQSGITDETKPNEFTSEIAVLTKVRHKHLVALLGYCLDGNERLLVYEYMPQGALSKHLFNCK</sequence>
<evidence type="ECO:0000256" key="4">
    <source>
        <dbReference type="ARBA" id="ARBA00022729"/>
    </source>
</evidence>
<keyword evidence="10" id="KW-0547">Nucleotide-binding</keyword>
<dbReference type="EMBL" id="JAMSHJ010000007">
    <property type="protein sequence ID" value="KAI5382687.1"/>
    <property type="molecule type" value="Genomic_DNA"/>
</dbReference>
<evidence type="ECO:0000256" key="9">
    <source>
        <dbReference type="ARBA" id="ARBA00023180"/>
    </source>
</evidence>
<dbReference type="Pfam" id="PF07714">
    <property type="entry name" value="PK_Tyr_Ser-Thr"/>
    <property type="match status" value="1"/>
</dbReference>
<keyword evidence="2" id="KW-0433">Leucine-rich repeat</keyword>
<evidence type="ECO:0000256" key="7">
    <source>
        <dbReference type="ARBA" id="ARBA00023136"/>
    </source>
</evidence>
<keyword evidence="3" id="KW-0812">Transmembrane</keyword>
<dbReference type="FunFam" id="3.30.200.20:FF:000226">
    <property type="entry name" value="receptor protein kinase TMK1"/>
    <property type="match status" value="1"/>
</dbReference>
<dbReference type="PROSITE" id="PS00107">
    <property type="entry name" value="PROTEIN_KINASE_ATP"/>
    <property type="match status" value="1"/>
</dbReference>
<evidence type="ECO:0000256" key="8">
    <source>
        <dbReference type="ARBA" id="ARBA00023170"/>
    </source>
</evidence>
<dbReference type="InterPro" id="IPR011009">
    <property type="entry name" value="Kinase-like_dom_sf"/>
</dbReference>
<evidence type="ECO:0000256" key="5">
    <source>
        <dbReference type="ARBA" id="ARBA00022737"/>
    </source>
</evidence>
<dbReference type="Gene3D" id="3.30.200.20">
    <property type="entry name" value="Phosphorylase Kinase, domain 1"/>
    <property type="match status" value="1"/>
</dbReference>
<keyword evidence="6" id="KW-1133">Transmembrane helix</keyword>
<feature type="binding site" evidence="10">
    <location>
        <position position="112"/>
    </location>
    <ligand>
        <name>ATP</name>
        <dbReference type="ChEBI" id="CHEBI:30616"/>
    </ligand>
</feature>
<organism evidence="12 13">
    <name type="scientific">Pisum sativum</name>
    <name type="common">Garden pea</name>
    <name type="synonym">Lathyrus oleraceus</name>
    <dbReference type="NCBI Taxonomy" id="3888"/>
    <lineage>
        <taxon>Eukaryota</taxon>
        <taxon>Viridiplantae</taxon>
        <taxon>Streptophyta</taxon>
        <taxon>Embryophyta</taxon>
        <taxon>Tracheophyta</taxon>
        <taxon>Spermatophyta</taxon>
        <taxon>Magnoliopsida</taxon>
        <taxon>eudicotyledons</taxon>
        <taxon>Gunneridae</taxon>
        <taxon>Pentapetalae</taxon>
        <taxon>rosids</taxon>
        <taxon>fabids</taxon>
        <taxon>Fabales</taxon>
        <taxon>Fabaceae</taxon>
        <taxon>Papilionoideae</taxon>
        <taxon>50 kb inversion clade</taxon>
        <taxon>NPAAA clade</taxon>
        <taxon>Hologalegina</taxon>
        <taxon>IRL clade</taxon>
        <taxon>Fabeae</taxon>
        <taxon>Lathyrus</taxon>
    </lineage>
</organism>
<keyword evidence="13" id="KW-1185">Reference proteome</keyword>
<dbReference type="GO" id="GO:0004672">
    <property type="term" value="F:protein kinase activity"/>
    <property type="evidence" value="ECO:0007669"/>
    <property type="project" value="InterPro"/>
</dbReference>
<dbReference type="InterPro" id="IPR017441">
    <property type="entry name" value="Protein_kinase_ATP_BS"/>
</dbReference>
<dbReference type="PANTHER" id="PTHR47986:SF27">
    <property type="entry name" value="LRR RECEPTOR-LIKE KINASE"/>
    <property type="match status" value="1"/>
</dbReference>
<evidence type="ECO:0000256" key="10">
    <source>
        <dbReference type="PROSITE-ProRule" id="PRU10141"/>
    </source>
</evidence>
<evidence type="ECO:0000256" key="6">
    <source>
        <dbReference type="ARBA" id="ARBA00022989"/>
    </source>
</evidence>
<dbReference type="GO" id="GO:0005524">
    <property type="term" value="F:ATP binding"/>
    <property type="evidence" value="ECO:0007669"/>
    <property type="project" value="UniProtKB-UniRule"/>
</dbReference>
<dbReference type="AlphaFoldDB" id="A0A9D4ZRK0"/>
<keyword evidence="7" id="KW-0472">Membrane</keyword>
<keyword evidence="8" id="KW-0675">Receptor</keyword>
<proteinExistence type="predicted"/>
<feature type="non-terminal residue" evidence="12">
    <location>
        <position position="1"/>
    </location>
</feature>
<evidence type="ECO:0000259" key="11">
    <source>
        <dbReference type="PROSITE" id="PS50011"/>
    </source>
</evidence>
<feature type="non-terminal residue" evidence="12">
    <location>
        <position position="175"/>
    </location>
</feature>
<keyword evidence="9" id="KW-0325">Glycoprotein</keyword>
<dbReference type="Gramene" id="Psat07G0020300-T2">
    <property type="protein sequence ID" value="KAI5382687.1"/>
    <property type="gene ID" value="KIW84_070203"/>
</dbReference>
<evidence type="ECO:0000256" key="3">
    <source>
        <dbReference type="ARBA" id="ARBA00022692"/>
    </source>
</evidence>
<protein>
    <recommendedName>
        <fullName evidence="11">Protein kinase domain-containing protein</fullName>
    </recommendedName>
</protein>
<dbReference type="PROSITE" id="PS50011">
    <property type="entry name" value="PROTEIN_KINASE_DOM"/>
    <property type="match status" value="1"/>
</dbReference>
<comment type="subcellular location">
    <subcellularLocation>
        <location evidence="1">Membrane</location>
        <topology evidence="1">Single-pass membrane protein</topology>
    </subcellularLocation>
</comment>
<evidence type="ECO:0000256" key="1">
    <source>
        <dbReference type="ARBA" id="ARBA00004167"/>
    </source>
</evidence>
<feature type="domain" description="Protein kinase" evidence="11">
    <location>
        <begin position="84"/>
        <end position="175"/>
    </location>
</feature>
<accession>A0A9D4ZRK0</accession>
<comment type="caution">
    <text evidence="12">The sequence shown here is derived from an EMBL/GenBank/DDBJ whole genome shotgun (WGS) entry which is preliminary data.</text>
</comment>
<keyword evidence="4" id="KW-0732">Signal</keyword>
<gene>
    <name evidence="12" type="ORF">KIW84_070203</name>
</gene>
<evidence type="ECO:0000256" key="2">
    <source>
        <dbReference type="ARBA" id="ARBA00022614"/>
    </source>
</evidence>
<evidence type="ECO:0000313" key="12">
    <source>
        <dbReference type="EMBL" id="KAI5382687.1"/>
    </source>
</evidence>
<dbReference type="PANTHER" id="PTHR47986">
    <property type="entry name" value="OSJNBA0070M12.3 PROTEIN"/>
    <property type="match status" value="1"/>
</dbReference>
<keyword evidence="10" id="KW-0067">ATP-binding</keyword>